<evidence type="ECO:0000256" key="1">
    <source>
        <dbReference type="SAM" id="MobiDB-lite"/>
    </source>
</evidence>
<gene>
    <name evidence="2" type="ORF">CYMTET_11660</name>
</gene>
<sequence>MVDVKTEVKVAADLEEAGMGTVVECEGGGGLGGGGDGGRGGGGEGGGGLGGGDASSAKYITQKEGDTS</sequence>
<protein>
    <submittedName>
        <fullName evidence="2">Uncharacterized protein</fullName>
    </submittedName>
</protein>
<feature type="region of interest" description="Disordered" evidence="1">
    <location>
        <begin position="25"/>
        <end position="68"/>
    </location>
</feature>
<reference evidence="2 3" key="1">
    <citation type="journal article" date="2015" name="Genome Biol. Evol.">
        <title>Comparative Genomics of a Bacterivorous Green Alga Reveals Evolutionary Causalities and Consequences of Phago-Mixotrophic Mode of Nutrition.</title>
        <authorList>
            <person name="Burns J.A."/>
            <person name="Paasch A."/>
            <person name="Narechania A."/>
            <person name="Kim E."/>
        </authorList>
    </citation>
    <scope>NUCLEOTIDE SEQUENCE [LARGE SCALE GENOMIC DNA]</scope>
    <source>
        <strain evidence="2 3">PLY_AMNH</strain>
    </source>
</reference>
<dbReference type="Proteomes" id="UP001190700">
    <property type="component" value="Unassembled WGS sequence"/>
</dbReference>
<accession>A0AAE0GM38</accession>
<dbReference type="EMBL" id="LGRX02004373">
    <property type="protein sequence ID" value="KAK3280500.1"/>
    <property type="molecule type" value="Genomic_DNA"/>
</dbReference>
<dbReference type="AlphaFoldDB" id="A0AAE0GM38"/>
<organism evidence="2 3">
    <name type="scientific">Cymbomonas tetramitiformis</name>
    <dbReference type="NCBI Taxonomy" id="36881"/>
    <lineage>
        <taxon>Eukaryota</taxon>
        <taxon>Viridiplantae</taxon>
        <taxon>Chlorophyta</taxon>
        <taxon>Pyramimonadophyceae</taxon>
        <taxon>Pyramimonadales</taxon>
        <taxon>Pyramimonadaceae</taxon>
        <taxon>Cymbomonas</taxon>
    </lineage>
</organism>
<evidence type="ECO:0000313" key="2">
    <source>
        <dbReference type="EMBL" id="KAK3280500.1"/>
    </source>
</evidence>
<evidence type="ECO:0000313" key="3">
    <source>
        <dbReference type="Proteomes" id="UP001190700"/>
    </source>
</evidence>
<name>A0AAE0GM38_9CHLO</name>
<keyword evidence="3" id="KW-1185">Reference proteome</keyword>
<feature type="compositionally biased region" description="Gly residues" evidence="1">
    <location>
        <begin position="26"/>
        <end position="53"/>
    </location>
</feature>
<comment type="caution">
    <text evidence="2">The sequence shown here is derived from an EMBL/GenBank/DDBJ whole genome shotgun (WGS) entry which is preliminary data.</text>
</comment>
<proteinExistence type="predicted"/>